<reference evidence="1 2" key="1">
    <citation type="submission" date="2019-05" db="EMBL/GenBank/DDBJ databases">
        <title>Whole genome sequence analysis of Cupriavidus campinensis S14E4C strain.</title>
        <authorList>
            <person name="Abbaszade G."/>
            <person name="Szabo A."/>
            <person name="Toumi M."/>
            <person name="Toth E."/>
        </authorList>
    </citation>
    <scope>NUCLEOTIDE SEQUENCE [LARGE SCALE GENOMIC DNA]</scope>
    <source>
        <strain evidence="1 2">S14E4C</strain>
    </source>
</reference>
<comment type="caution">
    <text evidence="1">The sequence shown here is derived from an EMBL/GenBank/DDBJ whole genome shotgun (WGS) entry which is preliminary data.</text>
</comment>
<dbReference type="EMBL" id="VCIZ01000002">
    <property type="protein sequence ID" value="TSP13944.1"/>
    <property type="molecule type" value="Genomic_DNA"/>
</dbReference>
<evidence type="ECO:0000313" key="1">
    <source>
        <dbReference type="EMBL" id="TSP13944.1"/>
    </source>
</evidence>
<dbReference type="RefSeq" id="WP_144196637.1">
    <property type="nucleotide sequence ID" value="NZ_VCIZ01000002.1"/>
</dbReference>
<gene>
    <name evidence="1" type="ORF">FGG12_05570</name>
</gene>
<name>A0ABY3ESJ3_9BURK</name>
<evidence type="ECO:0000313" key="2">
    <source>
        <dbReference type="Proteomes" id="UP000318943"/>
    </source>
</evidence>
<accession>A0ABY3ESJ3</accession>
<protein>
    <submittedName>
        <fullName evidence="1">Uncharacterized protein</fullName>
    </submittedName>
</protein>
<keyword evidence="2" id="KW-1185">Reference proteome</keyword>
<sequence>MKKEKLQVTPVGKDFAPGETTDRRIGFLLGQTAATERVRYHEDEVASAEALEARGCVPFLKPTLGGEWVCIFDLDGEVHVTVPFKTEGAAMAAALHYHLESKSVMT</sequence>
<organism evidence="1 2">
    <name type="scientific">Cupriavidus campinensis</name>
    <dbReference type="NCBI Taxonomy" id="151783"/>
    <lineage>
        <taxon>Bacteria</taxon>
        <taxon>Pseudomonadati</taxon>
        <taxon>Pseudomonadota</taxon>
        <taxon>Betaproteobacteria</taxon>
        <taxon>Burkholderiales</taxon>
        <taxon>Burkholderiaceae</taxon>
        <taxon>Cupriavidus</taxon>
    </lineage>
</organism>
<dbReference type="Proteomes" id="UP000318943">
    <property type="component" value="Unassembled WGS sequence"/>
</dbReference>
<proteinExistence type="predicted"/>